<keyword evidence="1" id="KW-1133">Transmembrane helix</keyword>
<dbReference type="Proteomes" id="UP000499080">
    <property type="component" value="Unassembled WGS sequence"/>
</dbReference>
<keyword evidence="1" id="KW-0472">Membrane</keyword>
<sequence>MICSVKSDLLIRKVTSEDSVFPWWIVIMPQIAILVCSNLALLICKLATTLTGQKCKLETSLRKRLRHHTSNLSNAYGFKLIANCTKNRVRAPPTYLFLNLSL</sequence>
<gene>
    <name evidence="2" type="ORF">AVEN_213877_1</name>
</gene>
<protein>
    <submittedName>
        <fullName evidence="2">Uncharacterized protein</fullName>
    </submittedName>
</protein>
<organism evidence="2 3">
    <name type="scientific">Araneus ventricosus</name>
    <name type="common">Orbweaver spider</name>
    <name type="synonym">Epeira ventricosa</name>
    <dbReference type="NCBI Taxonomy" id="182803"/>
    <lineage>
        <taxon>Eukaryota</taxon>
        <taxon>Metazoa</taxon>
        <taxon>Ecdysozoa</taxon>
        <taxon>Arthropoda</taxon>
        <taxon>Chelicerata</taxon>
        <taxon>Arachnida</taxon>
        <taxon>Araneae</taxon>
        <taxon>Araneomorphae</taxon>
        <taxon>Entelegynae</taxon>
        <taxon>Araneoidea</taxon>
        <taxon>Araneidae</taxon>
        <taxon>Araneus</taxon>
    </lineage>
</organism>
<evidence type="ECO:0000313" key="3">
    <source>
        <dbReference type="Proteomes" id="UP000499080"/>
    </source>
</evidence>
<reference evidence="2 3" key="1">
    <citation type="journal article" date="2019" name="Sci. Rep.">
        <title>Orb-weaving spider Araneus ventricosus genome elucidates the spidroin gene catalogue.</title>
        <authorList>
            <person name="Kono N."/>
            <person name="Nakamura H."/>
            <person name="Ohtoshi R."/>
            <person name="Moran D.A.P."/>
            <person name="Shinohara A."/>
            <person name="Yoshida Y."/>
            <person name="Fujiwara M."/>
            <person name="Mori M."/>
            <person name="Tomita M."/>
            <person name="Arakawa K."/>
        </authorList>
    </citation>
    <scope>NUCLEOTIDE SEQUENCE [LARGE SCALE GENOMIC DNA]</scope>
</reference>
<evidence type="ECO:0000313" key="2">
    <source>
        <dbReference type="EMBL" id="GBN02822.1"/>
    </source>
</evidence>
<keyword evidence="3" id="KW-1185">Reference proteome</keyword>
<dbReference type="EMBL" id="BGPR01004738">
    <property type="protein sequence ID" value="GBN02822.1"/>
    <property type="molecule type" value="Genomic_DNA"/>
</dbReference>
<feature type="transmembrane region" description="Helical" evidence="1">
    <location>
        <begin position="20"/>
        <end position="44"/>
    </location>
</feature>
<accession>A0A4Y2KL86</accession>
<evidence type="ECO:0000256" key="1">
    <source>
        <dbReference type="SAM" id="Phobius"/>
    </source>
</evidence>
<proteinExistence type="predicted"/>
<name>A0A4Y2KL86_ARAVE</name>
<keyword evidence="1" id="KW-0812">Transmembrane</keyword>
<comment type="caution">
    <text evidence="2">The sequence shown here is derived from an EMBL/GenBank/DDBJ whole genome shotgun (WGS) entry which is preliminary data.</text>
</comment>
<dbReference type="AlphaFoldDB" id="A0A4Y2KL86"/>